<reference evidence="1 2" key="1">
    <citation type="submission" date="2019-04" db="EMBL/GenBank/DDBJ databases">
        <title>Sphingomonas psychrotolerans sp. nov., isolated from soil in the Tianshan Mountains, Xinjiang, China.</title>
        <authorList>
            <person name="Luo Y."/>
            <person name="Sheng H."/>
        </authorList>
    </citation>
    <scope>NUCLEOTIDE SEQUENCE [LARGE SCALE GENOMIC DNA]</scope>
    <source>
        <strain evidence="1 2">KIS18-15</strain>
    </source>
</reference>
<dbReference type="Proteomes" id="UP000309848">
    <property type="component" value="Unassembled WGS sequence"/>
</dbReference>
<proteinExistence type="predicted"/>
<evidence type="ECO:0000313" key="1">
    <source>
        <dbReference type="EMBL" id="TGX46006.1"/>
    </source>
</evidence>
<sequence>MAHEPDWQATADRLKKMPGIKLVTFEVGAPLSDDDREVVKVLGARPLPKPVEAALAASNGVKLVWNGEVAGKPAQGSVNILPFLQAAVRGGADEKSAPLEGVLWDEEFPEAAKKKLQAMTIFEALAGRSAHLAYRSDDPEAKLHLVDEDEIAPLVPPFAEVVGLLARHVGADGLREILTHEDWKKRLADDAQMQALAGS</sequence>
<organism evidence="1 2">
    <name type="scientific">Sphingomonas naasensis</name>
    <dbReference type="NCBI Taxonomy" id="1344951"/>
    <lineage>
        <taxon>Bacteria</taxon>
        <taxon>Pseudomonadati</taxon>
        <taxon>Pseudomonadota</taxon>
        <taxon>Alphaproteobacteria</taxon>
        <taxon>Sphingomonadales</taxon>
        <taxon>Sphingomonadaceae</taxon>
        <taxon>Sphingomonas</taxon>
    </lineage>
</organism>
<dbReference type="EMBL" id="SRXU01000001">
    <property type="protein sequence ID" value="TGX46006.1"/>
    <property type="molecule type" value="Genomic_DNA"/>
</dbReference>
<gene>
    <name evidence="1" type="ORF">E5A74_02190</name>
</gene>
<name>A0A4S1WWQ0_9SPHN</name>
<keyword evidence="2" id="KW-1185">Reference proteome</keyword>
<dbReference type="AlphaFoldDB" id="A0A4S1WWQ0"/>
<dbReference type="RefSeq" id="WP_135982388.1">
    <property type="nucleotide sequence ID" value="NZ_JAASQM010000001.1"/>
</dbReference>
<protein>
    <submittedName>
        <fullName evidence="1">Uncharacterized protein</fullName>
    </submittedName>
</protein>
<evidence type="ECO:0000313" key="2">
    <source>
        <dbReference type="Proteomes" id="UP000309848"/>
    </source>
</evidence>
<accession>A0A4S1WWQ0</accession>
<comment type="caution">
    <text evidence="1">The sequence shown here is derived from an EMBL/GenBank/DDBJ whole genome shotgun (WGS) entry which is preliminary data.</text>
</comment>